<name>A0ABY7CMI2_9BASI</name>
<protein>
    <submittedName>
        <fullName evidence="2">Uncharacterized protein</fullName>
    </submittedName>
</protein>
<dbReference type="Proteomes" id="UP001164743">
    <property type="component" value="Chromosome 7A"/>
</dbReference>
<reference evidence="2" key="1">
    <citation type="submission" date="2022-10" db="EMBL/GenBank/DDBJ databases">
        <title>Puccinia triticina Genome sequencing and assembly.</title>
        <authorList>
            <person name="Li C."/>
        </authorList>
    </citation>
    <scope>NUCLEOTIDE SEQUENCE</scope>
    <source>
        <strain evidence="2">Pt15</strain>
    </source>
</reference>
<feature type="compositionally biased region" description="Polar residues" evidence="1">
    <location>
        <begin position="1"/>
        <end position="14"/>
    </location>
</feature>
<organism evidence="2 3">
    <name type="scientific">Puccinia triticina</name>
    <dbReference type="NCBI Taxonomy" id="208348"/>
    <lineage>
        <taxon>Eukaryota</taxon>
        <taxon>Fungi</taxon>
        <taxon>Dikarya</taxon>
        <taxon>Basidiomycota</taxon>
        <taxon>Pucciniomycotina</taxon>
        <taxon>Pucciniomycetes</taxon>
        <taxon>Pucciniales</taxon>
        <taxon>Pucciniaceae</taxon>
        <taxon>Puccinia</taxon>
    </lineage>
</organism>
<evidence type="ECO:0000256" key="1">
    <source>
        <dbReference type="SAM" id="MobiDB-lite"/>
    </source>
</evidence>
<feature type="region of interest" description="Disordered" evidence="1">
    <location>
        <begin position="1"/>
        <end position="100"/>
    </location>
</feature>
<dbReference type="GeneID" id="77811637"/>
<proteinExistence type="predicted"/>
<feature type="compositionally biased region" description="Acidic residues" evidence="1">
    <location>
        <begin position="24"/>
        <end position="41"/>
    </location>
</feature>
<evidence type="ECO:0000313" key="2">
    <source>
        <dbReference type="EMBL" id="WAQ86438.1"/>
    </source>
</evidence>
<evidence type="ECO:0000313" key="3">
    <source>
        <dbReference type="Proteomes" id="UP001164743"/>
    </source>
</evidence>
<gene>
    <name evidence="2" type="ORF">PtA15_7A164</name>
</gene>
<dbReference type="EMBL" id="CP110427">
    <property type="protein sequence ID" value="WAQ86438.1"/>
    <property type="molecule type" value="Genomic_DNA"/>
</dbReference>
<feature type="compositionally biased region" description="Low complexity" evidence="1">
    <location>
        <begin position="85"/>
        <end position="97"/>
    </location>
</feature>
<dbReference type="RefSeq" id="XP_053021993.1">
    <property type="nucleotide sequence ID" value="XM_053170742.1"/>
</dbReference>
<sequence>MSNQESGLISTISKGKQKAAPQSDAEDDDEDKSEDSDESDGDLPAPPPPKSKRGRPRNPVSSNNSPDGPTRNPRATGEARSSRITIPATAPTKSPTAPVCPTQVIHKLTKARLTVQATRTEHLPNDQSPLRQTNLELRLPRRRSEINLNRHHKSCEDLITQSAIDDCLSVQTP</sequence>
<accession>A0ABY7CMI2</accession>
<keyword evidence="3" id="KW-1185">Reference proteome</keyword>